<evidence type="ECO:0000313" key="2">
    <source>
        <dbReference type="Proteomes" id="UP000821865"/>
    </source>
</evidence>
<gene>
    <name evidence="1" type="ORF">HPB49_025205</name>
</gene>
<reference evidence="1" key="1">
    <citation type="submission" date="2020-05" db="EMBL/GenBank/DDBJ databases">
        <title>Large-scale comparative analyses of tick genomes elucidate their genetic diversity and vector capacities.</title>
        <authorList>
            <person name="Jia N."/>
            <person name="Wang J."/>
            <person name="Shi W."/>
            <person name="Du L."/>
            <person name="Sun Y."/>
            <person name="Zhan W."/>
            <person name="Jiang J."/>
            <person name="Wang Q."/>
            <person name="Zhang B."/>
            <person name="Ji P."/>
            <person name="Sakyi L.B."/>
            <person name="Cui X."/>
            <person name="Yuan T."/>
            <person name="Jiang B."/>
            <person name="Yang W."/>
            <person name="Lam T.T.-Y."/>
            <person name="Chang Q."/>
            <person name="Ding S."/>
            <person name="Wang X."/>
            <person name="Zhu J."/>
            <person name="Ruan X."/>
            <person name="Zhao L."/>
            <person name="Wei J."/>
            <person name="Que T."/>
            <person name="Du C."/>
            <person name="Cheng J."/>
            <person name="Dai P."/>
            <person name="Han X."/>
            <person name="Huang E."/>
            <person name="Gao Y."/>
            <person name="Liu J."/>
            <person name="Shao H."/>
            <person name="Ye R."/>
            <person name="Li L."/>
            <person name="Wei W."/>
            <person name="Wang X."/>
            <person name="Wang C."/>
            <person name="Yang T."/>
            <person name="Huo Q."/>
            <person name="Li W."/>
            <person name="Guo W."/>
            <person name="Chen H."/>
            <person name="Zhou L."/>
            <person name="Ni X."/>
            <person name="Tian J."/>
            <person name="Zhou Y."/>
            <person name="Sheng Y."/>
            <person name="Liu T."/>
            <person name="Pan Y."/>
            <person name="Xia L."/>
            <person name="Li J."/>
            <person name="Zhao F."/>
            <person name="Cao W."/>
        </authorList>
    </citation>
    <scope>NUCLEOTIDE SEQUENCE</scope>
    <source>
        <strain evidence="1">Dsil-2018</strain>
    </source>
</reference>
<evidence type="ECO:0000313" key="1">
    <source>
        <dbReference type="EMBL" id="KAH7934374.1"/>
    </source>
</evidence>
<keyword evidence="2" id="KW-1185">Reference proteome</keyword>
<organism evidence="1 2">
    <name type="scientific">Dermacentor silvarum</name>
    <name type="common">Tick</name>
    <dbReference type="NCBI Taxonomy" id="543639"/>
    <lineage>
        <taxon>Eukaryota</taxon>
        <taxon>Metazoa</taxon>
        <taxon>Ecdysozoa</taxon>
        <taxon>Arthropoda</taxon>
        <taxon>Chelicerata</taxon>
        <taxon>Arachnida</taxon>
        <taxon>Acari</taxon>
        <taxon>Parasitiformes</taxon>
        <taxon>Ixodida</taxon>
        <taxon>Ixodoidea</taxon>
        <taxon>Ixodidae</taxon>
        <taxon>Rhipicephalinae</taxon>
        <taxon>Dermacentor</taxon>
    </lineage>
</organism>
<protein>
    <submittedName>
        <fullName evidence="1">Uncharacterized protein</fullName>
    </submittedName>
</protein>
<comment type="caution">
    <text evidence="1">The sequence shown here is derived from an EMBL/GenBank/DDBJ whole genome shotgun (WGS) entry which is preliminary data.</text>
</comment>
<dbReference type="Proteomes" id="UP000821865">
    <property type="component" value="Chromosome 9"/>
</dbReference>
<dbReference type="EMBL" id="CM023478">
    <property type="protein sequence ID" value="KAH7934374.1"/>
    <property type="molecule type" value="Genomic_DNA"/>
</dbReference>
<sequence length="967" mass="109891">MARHRRRQHSSESARRHVCTECGKEFPKMSHLTNHLLTHTGEKPTACTECGMRFALHGHARKHELTVHNRQYPLHGPHCGKEQSLREECLREVPRQRPALYLSVRHGASPEAAALVLSARHHVCTECVKELTNRGHLTNHLLTHTGEKPTACTECGMRFALHGHARKHELTCGMRFALHGHARKHELTVHNHQHPLHDPHCGKDMARHRRRQHSSESARRHVCTECGKEFPKMSHLTNHLLTHTGEKPTACTECGMRFALHGHARKHELTVHNRQYPLHGPHCGKEQSLREECLREVPRQRPALYLSVRHGASPEAAALVLSARHHVCTECVKELTNRGHLTNHLLTHTGEKPTACTECGMRFALHGHARKHELTCGMRFALHGHARKHELTVHNHQHPLHDPHCGKDMARHRRRQHSSESARRHVCTECGKEFPKMSHLTNHLLTHTGEKPTACTECGMRFALHGHARKHELTVHNRQYPLHGPHCGKEQSLREECLREVPRQRPALYLSVRHGASPEAAALVLSARHHVCTECVKELTNRGHLTNHLLTHTGEKPTACTECGMRFALHGHARKHELTCGMRFALHGHARKHELTVHNHQHPLHDPHCGKDMARHRRRQHSSESARRHVCTECGKEFPKMSHLTNHLLTHTGEKPTACTECGMRFALHGHARKHELTVHNRQYPLHGPHCGKALVLSARHHVCTECVKELTNRGHLTNHLLTHTGEKPTACTECGMRFALHGHARKHELTCGMRFALHGHARKHELTVHNHQHPLHDPHCGKDMARHRRRQHSSESARRHVCTECGKEFPKMSHLTNHLLTHTGEKPTACTECGMRFALHGHARKHELTVHNRQYPLHGPHCGKVPRQRPALYLSVRHGASPEAAALVLSARHHVCTECVKELTNRGHLTNHLLTHTGEKPTACTECGMRFALHGHARKHELTVHNRQYPLQGPHCGKDITRAKLA</sequence>
<name>A0ACB8C6C4_DERSI</name>
<accession>A0ACB8C6C4</accession>
<proteinExistence type="predicted"/>